<feature type="domain" description="DNA-binding transcriptional repressor CapW winged helix-turn-helix" evidence="3">
    <location>
        <begin position="9"/>
        <end position="84"/>
    </location>
</feature>
<evidence type="ECO:0000313" key="4">
    <source>
        <dbReference type="EMBL" id="RUO23920.1"/>
    </source>
</evidence>
<evidence type="ECO:0000313" key="5">
    <source>
        <dbReference type="Proteomes" id="UP000288293"/>
    </source>
</evidence>
<feature type="domain" description="DNA-binding transcriptional repressor CapW C-terminal dimerisation" evidence="2">
    <location>
        <begin position="205"/>
        <end position="273"/>
    </location>
</feature>
<dbReference type="OrthoDB" id="6400324at2"/>
<dbReference type="Pfam" id="PF13280">
    <property type="entry name" value="WYL"/>
    <property type="match status" value="1"/>
</dbReference>
<keyword evidence="5" id="KW-1185">Reference proteome</keyword>
<name>A0A432W3I6_9GAMM</name>
<evidence type="ECO:0000259" key="2">
    <source>
        <dbReference type="Pfam" id="PF26107"/>
    </source>
</evidence>
<organism evidence="4 5">
    <name type="scientific">Aliidiomarina minuta</name>
    <dbReference type="NCBI Taxonomy" id="880057"/>
    <lineage>
        <taxon>Bacteria</taxon>
        <taxon>Pseudomonadati</taxon>
        <taxon>Pseudomonadota</taxon>
        <taxon>Gammaproteobacteria</taxon>
        <taxon>Alteromonadales</taxon>
        <taxon>Idiomarinaceae</taxon>
        <taxon>Aliidiomarina</taxon>
    </lineage>
</organism>
<dbReference type="Proteomes" id="UP000288293">
    <property type="component" value="Unassembled WGS sequence"/>
</dbReference>
<gene>
    <name evidence="4" type="ORF">CWE09_12280</name>
</gene>
<evidence type="ECO:0000259" key="1">
    <source>
        <dbReference type="Pfam" id="PF13280"/>
    </source>
</evidence>
<proteinExistence type="predicted"/>
<dbReference type="PROSITE" id="PS52050">
    <property type="entry name" value="WYL"/>
    <property type="match status" value="1"/>
</dbReference>
<dbReference type="PIRSF" id="PIRSF015558">
    <property type="entry name" value="Txn_reg_DeoR_prd"/>
    <property type="match status" value="1"/>
</dbReference>
<dbReference type="InterPro" id="IPR026881">
    <property type="entry name" value="WYL_dom"/>
</dbReference>
<protein>
    <submittedName>
        <fullName evidence="4">WYL domain-containing protein</fullName>
    </submittedName>
</protein>
<dbReference type="Pfam" id="PF26107">
    <property type="entry name" value="BrxR_CTD"/>
    <property type="match status" value="1"/>
</dbReference>
<dbReference type="InterPro" id="IPR016634">
    <property type="entry name" value="CapW-like"/>
</dbReference>
<dbReference type="AlphaFoldDB" id="A0A432W3I6"/>
<dbReference type="Pfam" id="PF26109">
    <property type="entry name" value="WHD_BrxR"/>
    <property type="match status" value="1"/>
</dbReference>
<accession>A0A432W3I6</accession>
<dbReference type="RefSeq" id="WP_126804340.1">
    <property type="nucleotide sequence ID" value="NZ_PIPL01000003.1"/>
</dbReference>
<dbReference type="InterPro" id="IPR059020">
    <property type="entry name" value="CapW_CTD"/>
</dbReference>
<dbReference type="InterPro" id="IPR059019">
    <property type="entry name" value="WHD_CapW"/>
</dbReference>
<dbReference type="InterPro" id="IPR051534">
    <property type="entry name" value="CBASS_pafABC_assoc_protein"/>
</dbReference>
<sequence>MLDDITYAQKQRLAYIDFCLLFKGSLCRIDLVEKFAVGLSAGSRDFNLYKELAPDNLSYDVKQKRYFQTAAFKPLFEHDAQRTLAKLANNISDGFDAIGDVQYPVEPASNLNVPNIFLVAKVVQATLNKFAIEIEYTSLTSGNQKRVIVPHSIVDNGLRWHVRAFDRKSESFRDFVLTRIHEVNRATEAKPFEGPDEDHEWNRTITLQLEPHPTNIQYPAAIELDYGMQNGMSEVNVRAAMAGYLLRRWNVDCSQNASLKGPEFQLWLRNRHSLMSTSNLAIAPGYEGN</sequence>
<dbReference type="PANTHER" id="PTHR34580">
    <property type="match status" value="1"/>
</dbReference>
<evidence type="ECO:0000259" key="3">
    <source>
        <dbReference type="Pfam" id="PF26109"/>
    </source>
</evidence>
<comment type="caution">
    <text evidence="4">The sequence shown here is derived from an EMBL/GenBank/DDBJ whole genome shotgun (WGS) entry which is preliminary data.</text>
</comment>
<dbReference type="PANTHER" id="PTHR34580:SF3">
    <property type="entry name" value="PROTEIN PAFB"/>
    <property type="match status" value="1"/>
</dbReference>
<dbReference type="EMBL" id="PIPL01000003">
    <property type="protein sequence ID" value="RUO23920.1"/>
    <property type="molecule type" value="Genomic_DNA"/>
</dbReference>
<feature type="domain" description="WYL" evidence="1">
    <location>
        <begin position="119"/>
        <end position="183"/>
    </location>
</feature>
<reference evidence="4 5" key="1">
    <citation type="journal article" date="2011" name="Front. Microbiol.">
        <title>Genomic signatures of strain selection and enhancement in Bacillus atrophaeus var. globigii, a historical biowarfare simulant.</title>
        <authorList>
            <person name="Gibbons H.S."/>
            <person name="Broomall S.M."/>
            <person name="McNew L.A."/>
            <person name="Daligault H."/>
            <person name="Chapman C."/>
            <person name="Bruce D."/>
            <person name="Karavis M."/>
            <person name="Krepps M."/>
            <person name="McGregor P.A."/>
            <person name="Hong C."/>
            <person name="Park K.H."/>
            <person name="Akmal A."/>
            <person name="Feldman A."/>
            <person name="Lin J.S."/>
            <person name="Chang W.E."/>
            <person name="Higgs B.W."/>
            <person name="Demirev P."/>
            <person name="Lindquist J."/>
            <person name="Liem A."/>
            <person name="Fochler E."/>
            <person name="Read T.D."/>
            <person name="Tapia R."/>
            <person name="Johnson S."/>
            <person name="Bishop-Lilly K.A."/>
            <person name="Detter C."/>
            <person name="Han C."/>
            <person name="Sozhamannan S."/>
            <person name="Rosenzweig C.N."/>
            <person name="Skowronski E.W."/>
        </authorList>
    </citation>
    <scope>NUCLEOTIDE SEQUENCE [LARGE SCALE GENOMIC DNA]</scope>
    <source>
        <strain evidence="4 5">MLST1</strain>
    </source>
</reference>